<evidence type="ECO:0000256" key="1">
    <source>
        <dbReference type="ARBA" id="ARBA00009199"/>
    </source>
</evidence>
<reference evidence="3 4" key="1">
    <citation type="submission" date="2019-04" db="EMBL/GenBank/DDBJ databases">
        <title>Phreatobacter aquaticus sp. nov.</title>
        <authorList>
            <person name="Choi A."/>
            <person name="Baek K."/>
        </authorList>
    </citation>
    <scope>NUCLEOTIDE SEQUENCE [LARGE SCALE GENOMIC DNA]</scope>
    <source>
        <strain evidence="3 4">NMCR1094</strain>
    </source>
</reference>
<dbReference type="Proteomes" id="UP000298588">
    <property type="component" value="Chromosome"/>
</dbReference>
<feature type="domain" description="Amidase" evidence="2">
    <location>
        <begin position="27"/>
        <end position="437"/>
    </location>
</feature>
<dbReference type="PANTHER" id="PTHR11895:SF7">
    <property type="entry name" value="GLUTAMYL-TRNA(GLN) AMIDOTRANSFERASE SUBUNIT A, MITOCHONDRIAL"/>
    <property type="match status" value="1"/>
</dbReference>
<evidence type="ECO:0000259" key="2">
    <source>
        <dbReference type="Pfam" id="PF01425"/>
    </source>
</evidence>
<keyword evidence="4" id="KW-1185">Reference proteome</keyword>
<evidence type="ECO:0000313" key="4">
    <source>
        <dbReference type="Proteomes" id="UP000298588"/>
    </source>
</evidence>
<name>A0A4D7QKM5_9HYPH</name>
<organism evidence="3 4">
    <name type="scientific">Phreatobacter aquaticus</name>
    <dbReference type="NCBI Taxonomy" id="2570229"/>
    <lineage>
        <taxon>Bacteria</taxon>
        <taxon>Pseudomonadati</taxon>
        <taxon>Pseudomonadota</taxon>
        <taxon>Alphaproteobacteria</taxon>
        <taxon>Hyphomicrobiales</taxon>
        <taxon>Phreatobacteraceae</taxon>
        <taxon>Phreatobacter</taxon>
    </lineage>
</organism>
<dbReference type="InterPro" id="IPR000120">
    <property type="entry name" value="Amidase"/>
</dbReference>
<dbReference type="KEGG" id="paqt:E8L99_18440"/>
<gene>
    <name evidence="3" type="ORF">E8L99_18440</name>
</gene>
<dbReference type="SUPFAM" id="SSF75304">
    <property type="entry name" value="Amidase signature (AS) enzymes"/>
    <property type="match status" value="1"/>
</dbReference>
<accession>A0A4D7QKM5</accession>
<dbReference type="Pfam" id="PF01425">
    <property type="entry name" value="Amidase"/>
    <property type="match status" value="1"/>
</dbReference>
<sequence>MSGPLWRRSAADLVAAYAAGETTPDAILAAVLGRLDAVNGAINAVIALDREGATAAAAASTARWRAGRALGPMDGVPWTIKDNILVKDLPAVWGSPLFADHVPTRDESPVARLRAAGAIILGKTNVPEFTVQGFTDNAVFGPTRNPWNLATTPGGSSGGAVAAVASGIGPLALCTDGGGSIRRPAAHAGLIGFKPSTGMIERSHGFPEILHDFEVAGPIGRTVADIDSAMAILGGASWPASAPEAGPKRILHIRSFAGAPVDPEISASVAAAAARFSELGHQVETIDAFDLAEFANDVWPVISRAGVAWLLDQYPDHAGRVGQAALDMAAGVRDASATDYLGALIAIGQAKQRFAELFEGHDLMLTPAIAALAWPIGATHPPTIDGQPVGPRGHAVFTVFANALGIPAVTLPSAPAAAGSRIGFQLCGRRGSDRALLAVAAAYEAISPPLPWPEI</sequence>
<dbReference type="RefSeq" id="WP_137100924.1">
    <property type="nucleotide sequence ID" value="NZ_CP039865.1"/>
</dbReference>
<dbReference type="GO" id="GO:0003824">
    <property type="term" value="F:catalytic activity"/>
    <property type="evidence" value="ECO:0007669"/>
    <property type="project" value="InterPro"/>
</dbReference>
<comment type="similarity">
    <text evidence="1">Belongs to the amidase family.</text>
</comment>
<dbReference type="InterPro" id="IPR036928">
    <property type="entry name" value="AS_sf"/>
</dbReference>
<dbReference type="InterPro" id="IPR023631">
    <property type="entry name" value="Amidase_dom"/>
</dbReference>
<dbReference type="AlphaFoldDB" id="A0A4D7QKM5"/>
<protein>
    <submittedName>
        <fullName evidence="3">Amidase</fullName>
    </submittedName>
</protein>
<evidence type="ECO:0000313" key="3">
    <source>
        <dbReference type="EMBL" id="QCK87595.1"/>
    </source>
</evidence>
<dbReference type="OrthoDB" id="9814821at2"/>
<proteinExistence type="inferred from homology"/>
<dbReference type="EMBL" id="CP039865">
    <property type="protein sequence ID" value="QCK87595.1"/>
    <property type="molecule type" value="Genomic_DNA"/>
</dbReference>
<dbReference type="PANTHER" id="PTHR11895">
    <property type="entry name" value="TRANSAMIDASE"/>
    <property type="match status" value="1"/>
</dbReference>
<dbReference type="Gene3D" id="3.90.1300.10">
    <property type="entry name" value="Amidase signature (AS) domain"/>
    <property type="match status" value="1"/>
</dbReference>